<keyword evidence="2" id="KW-1185">Reference proteome</keyword>
<evidence type="ECO:0000313" key="2">
    <source>
        <dbReference type="Proteomes" id="UP001428341"/>
    </source>
</evidence>
<proteinExistence type="predicted"/>
<comment type="caution">
    <text evidence="1">The sequence shown here is derived from an EMBL/GenBank/DDBJ whole genome shotgun (WGS) entry which is preliminary data.</text>
</comment>
<evidence type="ECO:0000313" key="1">
    <source>
        <dbReference type="EMBL" id="KAK9182541.1"/>
    </source>
</evidence>
<dbReference type="AlphaFoldDB" id="A0AAP0QCI2"/>
<gene>
    <name evidence="1" type="ORF">WN944_025686</name>
</gene>
<dbReference type="EMBL" id="JBCGBO010000024">
    <property type="protein sequence ID" value="KAK9182541.1"/>
    <property type="molecule type" value="Genomic_DNA"/>
</dbReference>
<protein>
    <submittedName>
        <fullName evidence="1">Uncharacterized protein</fullName>
    </submittedName>
</protein>
<reference evidence="1 2" key="1">
    <citation type="submission" date="2024-05" db="EMBL/GenBank/DDBJ databases">
        <title>Haplotype-resolved chromosome-level genome assembly of Huyou (Citrus changshanensis).</title>
        <authorList>
            <person name="Miao C."/>
            <person name="Chen W."/>
            <person name="Wu Y."/>
            <person name="Wang L."/>
            <person name="Zhao S."/>
            <person name="Grierson D."/>
            <person name="Xu C."/>
            <person name="Chen K."/>
        </authorList>
    </citation>
    <scope>NUCLEOTIDE SEQUENCE [LARGE SCALE GENOMIC DNA]</scope>
    <source>
        <strain evidence="1">01-14</strain>
        <tissue evidence="1">Leaf</tissue>
    </source>
</reference>
<name>A0AAP0QCI2_9ROSI</name>
<accession>A0AAP0QCI2</accession>
<organism evidence="1 2">
    <name type="scientific">Citrus x changshan-huyou</name>
    <dbReference type="NCBI Taxonomy" id="2935761"/>
    <lineage>
        <taxon>Eukaryota</taxon>
        <taxon>Viridiplantae</taxon>
        <taxon>Streptophyta</taxon>
        <taxon>Embryophyta</taxon>
        <taxon>Tracheophyta</taxon>
        <taxon>Spermatophyta</taxon>
        <taxon>Magnoliopsida</taxon>
        <taxon>eudicotyledons</taxon>
        <taxon>Gunneridae</taxon>
        <taxon>Pentapetalae</taxon>
        <taxon>rosids</taxon>
        <taxon>malvids</taxon>
        <taxon>Sapindales</taxon>
        <taxon>Rutaceae</taxon>
        <taxon>Aurantioideae</taxon>
        <taxon>Citrus</taxon>
    </lineage>
</organism>
<sequence>METGGAIGKVEEVGTDANEDVMGQIIRIRVSVDITKPLTKVIMLEAMGGQSEIQEDGQTEMQKDTQGHQYRECTDYKNQPKEELSYVPENPRDEAQHSTGILKSTVTPISTIAEKSGLDTGATQTRKAPGPEMLSKMGIENENCQETYVIASDVSINREQTLETASLIDKGESQSLKAKINWREGKIHGGKEEREMNGPNLAKKALESREMTNGLEATIIQPKRRKWNMLARNEEKSGGKTTEIQNRPIIAKRLASELDEKRWVSP</sequence>
<dbReference type="Proteomes" id="UP001428341">
    <property type="component" value="Unassembled WGS sequence"/>
</dbReference>